<dbReference type="KEGG" id="achi:CDG60_16860"/>
<dbReference type="Proteomes" id="UP000263753">
    <property type="component" value="Chromosome"/>
</dbReference>
<accession>A0A3B7M6N8</accession>
<dbReference type="EMBL" id="CP032134">
    <property type="protein sequence ID" value="AXY58079.1"/>
    <property type="molecule type" value="Genomic_DNA"/>
</dbReference>
<dbReference type="AlphaFoldDB" id="A0A3B7M6N8"/>
<evidence type="ECO:0000313" key="2">
    <source>
        <dbReference type="Proteomes" id="UP000263753"/>
    </source>
</evidence>
<organism evidence="1 2">
    <name type="scientific">Acinetobacter chinensis</name>
    <dbReference type="NCBI Taxonomy" id="2004650"/>
    <lineage>
        <taxon>Bacteria</taxon>
        <taxon>Pseudomonadati</taxon>
        <taxon>Pseudomonadota</taxon>
        <taxon>Gammaproteobacteria</taxon>
        <taxon>Moraxellales</taxon>
        <taxon>Moraxellaceae</taxon>
        <taxon>Acinetobacter</taxon>
    </lineage>
</organism>
<sequence>MKKFDTRKRHQQLSEAGYHLIKMFLRPTQYIIGIGRVLLMTMVLPTFPERKVGRTEGDYTYTNHINLSLFPSKLFLFQMSSLTHPAINHR</sequence>
<gene>
    <name evidence="1" type="ORF">CDG60_16860</name>
</gene>
<proteinExistence type="predicted"/>
<evidence type="ECO:0000313" key="1">
    <source>
        <dbReference type="EMBL" id="AXY58079.1"/>
    </source>
</evidence>
<name>A0A3B7M6N8_9GAMM</name>
<reference evidence="2" key="1">
    <citation type="submission" date="2018-09" db="EMBL/GenBank/DDBJ databases">
        <title>The complete genome of Acinetobacter sp. strain WCHAc010005.</title>
        <authorList>
            <person name="Hu Y."/>
            <person name="Long H."/>
            <person name="Feng Y."/>
            <person name="Zong Z."/>
        </authorList>
    </citation>
    <scope>NUCLEOTIDE SEQUENCE [LARGE SCALE GENOMIC DNA]</scope>
    <source>
        <strain evidence="2">WCHAc010005</strain>
    </source>
</reference>
<protein>
    <submittedName>
        <fullName evidence="1">Uncharacterized protein</fullName>
    </submittedName>
</protein>